<protein>
    <submittedName>
        <fullName evidence="1">Uncharacterized protein</fullName>
    </submittedName>
</protein>
<dbReference type="Proteomes" id="UP000238823">
    <property type="component" value="Unassembled WGS sequence"/>
</dbReference>
<name>A0A2S9YUC7_9BACT</name>
<organism evidence="1 2">
    <name type="scientific">Enhygromyxa salina</name>
    <dbReference type="NCBI Taxonomy" id="215803"/>
    <lineage>
        <taxon>Bacteria</taxon>
        <taxon>Pseudomonadati</taxon>
        <taxon>Myxococcota</taxon>
        <taxon>Polyangia</taxon>
        <taxon>Nannocystales</taxon>
        <taxon>Nannocystaceae</taxon>
        <taxon>Enhygromyxa</taxon>
    </lineage>
</organism>
<dbReference type="EMBL" id="PVNL01000037">
    <property type="protein sequence ID" value="PRQ08693.1"/>
    <property type="molecule type" value="Genomic_DNA"/>
</dbReference>
<reference evidence="1 2" key="1">
    <citation type="submission" date="2018-03" db="EMBL/GenBank/DDBJ databases">
        <title>Draft Genome Sequences of the Obligatory Marine Myxobacteria Enhygromyxa salina SWB007.</title>
        <authorList>
            <person name="Poehlein A."/>
            <person name="Moghaddam J.A."/>
            <person name="Harms H."/>
            <person name="Alanjari M."/>
            <person name="Koenig G.M."/>
            <person name="Daniel R."/>
            <person name="Schaeberle T.F."/>
        </authorList>
    </citation>
    <scope>NUCLEOTIDE SEQUENCE [LARGE SCALE GENOMIC DNA]</scope>
    <source>
        <strain evidence="1 2">SWB007</strain>
    </source>
</reference>
<dbReference type="Pfam" id="PF13428">
    <property type="entry name" value="TPR_14"/>
    <property type="match status" value="1"/>
</dbReference>
<dbReference type="SUPFAM" id="SSF48452">
    <property type="entry name" value="TPR-like"/>
    <property type="match status" value="1"/>
</dbReference>
<dbReference type="InterPro" id="IPR011990">
    <property type="entry name" value="TPR-like_helical_dom_sf"/>
</dbReference>
<proteinExistence type="predicted"/>
<dbReference type="Gene3D" id="1.25.40.10">
    <property type="entry name" value="Tetratricopeptide repeat domain"/>
    <property type="match status" value="1"/>
</dbReference>
<gene>
    <name evidence="1" type="ORF">ENSA7_15930</name>
</gene>
<evidence type="ECO:0000313" key="1">
    <source>
        <dbReference type="EMBL" id="PRQ08693.1"/>
    </source>
</evidence>
<accession>A0A2S9YUC7</accession>
<dbReference type="AlphaFoldDB" id="A0A2S9YUC7"/>
<sequence>MATLSPMPRSLSSSVRVSSVALVLACAGGCWTNGYTANRGLHYVTDAEGKQLLVRSTPPAPAAYEAYLRARLALERDPPRLDEARGHILDALRWQPDEPQLWTVRGEIEWRAGDFAAAEAALGKALALRPGYPEAQRLLAQVQAPRANATAAK</sequence>
<comment type="caution">
    <text evidence="1">The sequence shown here is derived from an EMBL/GenBank/DDBJ whole genome shotgun (WGS) entry which is preliminary data.</text>
</comment>
<evidence type="ECO:0000313" key="2">
    <source>
        <dbReference type="Proteomes" id="UP000238823"/>
    </source>
</evidence>